<organism evidence="2">
    <name type="scientific">marine sediment metagenome</name>
    <dbReference type="NCBI Taxonomy" id="412755"/>
    <lineage>
        <taxon>unclassified sequences</taxon>
        <taxon>metagenomes</taxon>
        <taxon>ecological metagenomes</taxon>
    </lineage>
</organism>
<gene>
    <name evidence="2" type="ORF">S01H1_28341</name>
</gene>
<feature type="non-terminal residue" evidence="2">
    <location>
        <position position="1"/>
    </location>
</feature>
<name>X0TTK9_9ZZZZ</name>
<reference evidence="2" key="1">
    <citation type="journal article" date="2014" name="Front. Microbiol.">
        <title>High frequency of phylogenetically diverse reductive dehalogenase-homologous genes in deep subseafloor sedimentary metagenomes.</title>
        <authorList>
            <person name="Kawai M."/>
            <person name="Futagami T."/>
            <person name="Toyoda A."/>
            <person name="Takaki Y."/>
            <person name="Nishi S."/>
            <person name="Hori S."/>
            <person name="Arai W."/>
            <person name="Tsubouchi T."/>
            <person name="Morono Y."/>
            <person name="Uchiyama I."/>
            <person name="Ito T."/>
            <person name="Fujiyama A."/>
            <person name="Inagaki F."/>
            <person name="Takami H."/>
        </authorList>
    </citation>
    <scope>NUCLEOTIDE SEQUENCE</scope>
    <source>
        <strain evidence="2">Expedition CK06-06</strain>
    </source>
</reference>
<feature type="domain" description="Organic solvent tolerance-like N-terminal" evidence="1">
    <location>
        <begin position="5"/>
        <end position="71"/>
    </location>
</feature>
<evidence type="ECO:0000259" key="1">
    <source>
        <dbReference type="Pfam" id="PF03968"/>
    </source>
</evidence>
<proteinExistence type="predicted"/>
<evidence type="ECO:0000313" key="2">
    <source>
        <dbReference type="EMBL" id="GAF96549.1"/>
    </source>
</evidence>
<sequence>AQSLSVSLHQESAELLNILAYSDVTIIQNTFEGRGKEARYNLGEEMIVLLGDPVLIDKDKGKTEGDKLTFSLGDGKILIENQDQKRSKTVIK</sequence>
<dbReference type="AlphaFoldDB" id="X0TTK9"/>
<comment type="caution">
    <text evidence="2">The sequence shown here is derived from an EMBL/GenBank/DDBJ whole genome shotgun (WGS) entry which is preliminary data.</text>
</comment>
<dbReference type="EMBL" id="BARS01017318">
    <property type="protein sequence ID" value="GAF96549.1"/>
    <property type="molecule type" value="Genomic_DNA"/>
</dbReference>
<accession>X0TTK9</accession>
<dbReference type="Gene3D" id="2.60.450.10">
    <property type="entry name" value="Lipopolysaccharide (LPS) transport protein A like domain"/>
    <property type="match status" value="1"/>
</dbReference>
<protein>
    <recommendedName>
        <fullName evidence="1">Organic solvent tolerance-like N-terminal domain-containing protein</fullName>
    </recommendedName>
</protein>
<dbReference type="InterPro" id="IPR005653">
    <property type="entry name" value="OstA-like_N"/>
</dbReference>
<dbReference type="Pfam" id="PF03968">
    <property type="entry name" value="LptD_N"/>
    <property type="match status" value="1"/>
</dbReference>